<evidence type="ECO:0000313" key="4">
    <source>
        <dbReference type="Proteomes" id="UP001281410"/>
    </source>
</evidence>
<keyword evidence="4" id="KW-1185">Reference proteome</keyword>
<dbReference type="InterPro" id="IPR044730">
    <property type="entry name" value="RNase_H-like_dom_plant"/>
</dbReference>
<dbReference type="Proteomes" id="UP001281410">
    <property type="component" value="Unassembled WGS sequence"/>
</dbReference>
<feature type="domain" description="RNase H type-1" evidence="2">
    <location>
        <begin position="47"/>
        <end position="170"/>
    </location>
</feature>
<organism evidence="3 4">
    <name type="scientific">Dipteronia sinensis</name>
    <dbReference type="NCBI Taxonomy" id="43782"/>
    <lineage>
        <taxon>Eukaryota</taxon>
        <taxon>Viridiplantae</taxon>
        <taxon>Streptophyta</taxon>
        <taxon>Embryophyta</taxon>
        <taxon>Tracheophyta</taxon>
        <taxon>Spermatophyta</taxon>
        <taxon>Magnoliopsida</taxon>
        <taxon>eudicotyledons</taxon>
        <taxon>Gunneridae</taxon>
        <taxon>Pentapetalae</taxon>
        <taxon>rosids</taxon>
        <taxon>malvids</taxon>
        <taxon>Sapindales</taxon>
        <taxon>Sapindaceae</taxon>
        <taxon>Hippocastanoideae</taxon>
        <taxon>Acereae</taxon>
        <taxon>Dipteronia</taxon>
    </lineage>
</organism>
<dbReference type="InterPro" id="IPR053151">
    <property type="entry name" value="RNase_H-like"/>
</dbReference>
<dbReference type="InterPro" id="IPR002156">
    <property type="entry name" value="RNaseH_domain"/>
</dbReference>
<dbReference type="PANTHER" id="PTHR47723:SF22">
    <property type="entry name" value="RNASE H TYPE-1 DOMAIN-CONTAINING PROTEIN"/>
    <property type="match status" value="1"/>
</dbReference>
<dbReference type="InterPro" id="IPR012337">
    <property type="entry name" value="RNaseH-like_sf"/>
</dbReference>
<evidence type="ECO:0000313" key="3">
    <source>
        <dbReference type="EMBL" id="KAK3205437.1"/>
    </source>
</evidence>
<feature type="signal peptide" evidence="1">
    <location>
        <begin position="1"/>
        <end position="25"/>
    </location>
</feature>
<sequence length="186" mass="20781">MHFGGGSLVPITLILLNIVECFSEASKIKFSRLEKWNPPANNYLKFNVDRSVRGSLRCASIGGVLRNHLGKVLCFFSYYVRMQDVISAKILAIARACDLYGSRLDLLSWSLTIACDSKTAVEWVTSREIEGSIHKQLILHIRDSLKSFGQASVVYCHRASNSFTDNLAKNGSKGFDGCEDVLRWSE</sequence>
<proteinExistence type="predicted"/>
<dbReference type="AlphaFoldDB" id="A0AAE0E2K0"/>
<name>A0AAE0E2K0_9ROSI</name>
<dbReference type="SUPFAM" id="SSF53098">
    <property type="entry name" value="Ribonuclease H-like"/>
    <property type="match status" value="1"/>
</dbReference>
<feature type="chain" id="PRO_5042142778" description="RNase H type-1 domain-containing protein" evidence="1">
    <location>
        <begin position="26"/>
        <end position="186"/>
    </location>
</feature>
<dbReference type="Pfam" id="PF13456">
    <property type="entry name" value="RVT_3"/>
    <property type="match status" value="1"/>
</dbReference>
<protein>
    <recommendedName>
        <fullName evidence="2">RNase H type-1 domain-containing protein</fullName>
    </recommendedName>
</protein>
<accession>A0AAE0E2K0</accession>
<dbReference type="CDD" id="cd06222">
    <property type="entry name" value="RNase_H_like"/>
    <property type="match status" value="1"/>
</dbReference>
<dbReference type="EMBL" id="JANJYJ010000006">
    <property type="protein sequence ID" value="KAK3205437.1"/>
    <property type="molecule type" value="Genomic_DNA"/>
</dbReference>
<reference evidence="3" key="1">
    <citation type="journal article" date="2023" name="Plant J.">
        <title>Genome sequences and population genomics provide insights into the demographic history, inbreeding, and mutation load of two 'living fossil' tree species of Dipteronia.</title>
        <authorList>
            <person name="Feng Y."/>
            <person name="Comes H.P."/>
            <person name="Chen J."/>
            <person name="Zhu S."/>
            <person name="Lu R."/>
            <person name="Zhang X."/>
            <person name="Li P."/>
            <person name="Qiu J."/>
            <person name="Olsen K.M."/>
            <person name="Qiu Y."/>
        </authorList>
    </citation>
    <scope>NUCLEOTIDE SEQUENCE</scope>
    <source>
        <strain evidence="3">NBL</strain>
    </source>
</reference>
<dbReference type="GO" id="GO:0003676">
    <property type="term" value="F:nucleic acid binding"/>
    <property type="evidence" value="ECO:0007669"/>
    <property type="project" value="InterPro"/>
</dbReference>
<dbReference type="Gene3D" id="3.30.420.10">
    <property type="entry name" value="Ribonuclease H-like superfamily/Ribonuclease H"/>
    <property type="match status" value="1"/>
</dbReference>
<evidence type="ECO:0000256" key="1">
    <source>
        <dbReference type="SAM" id="SignalP"/>
    </source>
</evidence>
<dbReference type="InterPro" id="IPR036397">
    <property type="entry name" value="RNaseH_sf"/>
</dbReference>
<evidence type="ECO:0000259" key="2">
    <source>
        <dbReference type="Pfam" id="PF13456"/>
    </source>
</evidence>
<dbReference type="PANTHER" id="PTHR47723">
    <property type="entry name" value="OS05G0353850 PROTEIN"/>
    <property type="match status" value="1"/>
</dbReference>
<keyword evidence="1" id="KW-0732">Signal</keyword>
<gene>
    <name evidence="3" type="ORF">Dsin_019483</name>
</gene>
<comment type="caution">
    <text evidence="3">The sequence shown here is derived from an EMBL/GenBank/DDBJ whole genome shotgun (WGS) entry which is preliminary data.</text>
</comment>
<dbReference type="GO" id="GO:0004523">
    <property type="term" value="F:RNA-DNA hybrid ribonuclease activity"/>
    <property type="evidence" value="ECO:0007669"/>
    <property type="project" value="InterPro"/>
</dbReference>